<dbReference type="Proteomes" id="UP000250275">
    <property type="component" value="Unassembled WGS sequence"/>
</dbReference>
<gene>
    <name evidence="1" type="ORF">WN48_05828</name>
</gene>
<sequence length="177" mass="19479">MAKQMSFYSTLTTEEKSRMQPCMKARWCIAISTGKTLELNSKETRVNCVTSLNNRAPVDQINEAIVIMSSDSPSPLQTSIPLVDYDIPDEARPGKITPTTPTTPVTSKLLNTDTDTETIENAVPIAQTVLPVPEPQPKIERNGIDSEATKPVTQPENDSCVVDCIYFTQQCCECVIL</sequence>
<dbReference type="AlphaFoldDB" id="A0A310SMF1"/>
<evidence type="ECO:0000313" key="1">
    <source>
        <dbReference type="EMBL" id="OAD54948.1"/>
    </source>
</evidence>
<accession>A0A310SMF1</accession>
<protein>
    <submittedName>
        <fullName evidence="1">Uncharacterized protein</fullName>
    </submittedName>
</protein>
<name>A0A310SMF1_9HYME</name>
<reference evidence="1 2" key="1">
    <citation type="submission" date="2015-07" db="EMBL/GenBank/DDBJ databases">
        <title>The genome of Eufriesea mexicana.</title>
        <authorList>
            <person name="Pan H."/>
            <person name="Kapheim K."/>
        </authorList>
    </citation>
    <scope>NUCLEOTIDE SEQUENCE [LARGE SCALE GENOMIC DNA]</scope>
    <source>
        <strain evidence="1">0111107269</strain>
        <tissue evidence="1">Whole body</tissue>
    </source>
</reference>
<evidence type="ECO:0000313" key="2">
    <source>
        <dbReference type="Proteomes" id="UP000250275"/>
    </source>
</evidence>
<proteinExistence type="predicted"/>
<dbReference type="OrthoDB" id="6608749at2759"/>
<dbReference type="EMBL" id="KQ763581">
    <property type="protein sequence ID" value="OAD54948.1"/>
    <property type="molecule type" value="Genomic_DNA"/>
</dbReference>
<keyword evidence="2" id="KW-1185">Reference proteome</keyword>
<organism evidence="1 2">
    <name type="scientific">Eufriesea mexicana</name>
    <dbReference type="NCBI Taxonomy" id="516756"/>
    <lineage>
        <taxon>Eukaryota</taxon>
        <taxon>Metazoa</taxon>
        <taxon>Ecdysozoa</taxon>
        <taxon>Arthropoda</taxon>
        <taxon>Hexapoda</taxon>
        <taxon>Insecta</taxon>
        <taxon>Pterygota</taxon>
        <taxon>Neoptera</taxon>
        <taxon>Endopterygota</taxon>
        <taxon>Hymenoptera</taxon>
        <taxon>Apocrita</taxon>
        <taxon>Aculeata</taxon>
        <taxon>Apoidea</taxon>
        <taxon>Anthophila</taxon>
        <taxon>Apidae</taxon>
        <taxon>Eufriesea</taxon>
    </lineage>
</organism>